<evidence type="ECO:0008006" key="9">
    <source>
        <dbReference type="Google" id="ProtNLM"/>
    </source>
</evidence>
<evidence type="ECO:0000313" key="7">
    <source>
        <dbReference type="EMBL" id="REJ38878.1"/>
    </source>
</evidence>
<evidence type="ECO:0000256" key="6">
    <source>
        <dbReference type="SAM" id="Coils"/>
    </source>
</evidence>
<dbReference type="InterPro" id="IPR043129">
    <property type="entry name" value="ATPase_NBD"/>
</dbReference>
<gene>
    <name evidence="7" type="ORF">DWQ54_24370</name>
</gene>
<keyword evidence="4" id="KW-0143">Chaperone</keyword>
<dbReference type="AlphaFoldDB" id="A0A3E0KUA9"/>
<comment type="caution">
    <text evidence="7">The sequence shown here is derived from an EMBL/GenBank/DDBJ whole genome shotgun (WGS) entry which is preliminary data.</text>
</comment>
<keyword evidence="6" id="KW-0175">Coiled coil</keyword>
<dbReference type="SUPFAM" id="SSF53067">
    <property type="entry name" value="Actin-like ATPase domain"/>
    <property type="match status" value="2"/>
</dbReference>
<dbReference type="GO" id="GO:0140662">
    <property type="term" value="F:ATP-dependent protein folding chaperone"/>
    <property type="evidence" value="ECO:0007669"/>
    <property type="project" value="InterPro"/>
</dbReference>
<dbReference type="FunFam" id="3.30.420.40:FF:000028">
    <property type="entry name" value="heat shock 70 kDa protein-like"/>
    <property type="match status" value="1"/>
</dbReference>
<dbReference type="PANTHER" id="PTHR19375">
    <property type="entry name" value="HEAT SHOCK PROTEIN 70KDA"/>
    <property type="match status" value="1"/>
</dbReference>
<sequence>MYLGIDFGTCYSSAAIALNGKKTQLVREPLKHGYSFPSCVYFTEQGDLLVGQAAENQHILHPERYRAGFKRDLGSPEPYILGNQPFLPEELVAAVISKLKNQADEMVKDSITEAVITVPATYRVNKRKLMEKAGKAAGFKEIRLLEEPVTAAIYYAQQYELGEEEIILVYDLGAGTFDATLLQKQGANYQILAAPVGLSHCGGMDFDREIYQDLLEHCSESLRERLDAHNRSKEAFQARAIVADLCRTLKHQLSEAQTGEILIPVTMESYALNRQDFNQMIAPLVEETLESCHQLVKNAGINWEQVDQVLLVGGSCRIPYVKEAVEKAFKQPPLLVDDPELAVCLGAAIDGFKKEELEKEKTEFNLREKAVEEELQRLERERLEAERQARIEAERQQKEREKLEAERQARVEAERKLKQKEEQELQCLEKEQMENVERYFSQVVLYLRHEEFECSQNVDCGWQVIRCIAKNTKKNHIPGMLSSVDYRYVLILNYCHSITLKYWEEFSENCVLYAMKHQLMDNSGNWWNGKGFRFYSPILVTNSLDHTVAENIKDLPLKFCDGAFILRGIIALKNNLILFPDKINWKYKGNCDLSKKYLLNLLKIV</sequence>
<dbReference type="EMBL" id="QQWC01000009">
    <property type="protein sequence ID" value="REJ38878.1"/>
    <property type="molecule type" value="Genomic_DNA"/>
</dbReference>
<evidence type="ECO:0000256" key="2">
    <source>
        <dbReference type="ARBA" id="ARBA00022741"/>
    </source>
</evidence>
<evidence type="ECO:0000256" key="4">
    <source>
        <dbReference type="ARBA" id="ARBA00023186"/>
    </source>
</evidence>
<dbReference type="InterPro" id="IPR013126">
    <property type="entry name" value="Hsp_70_fam"/>
</dbReference>
<dbReference type="PRINTS" id="PR00301">
    <property type="entry name" value="HEATSHOCK70"/>
</dbReference>
<dbReference type="Gene3D" id="3.30.420.40">
    <property type="match status" value="2"/>
</dbReference>
<dbReference type="Proteomes" id="UP000256873">
    <property type="component" value="Unassembled WGS sequence"/>
</dbReference>
<evidence type="ECO:0000256" key="5">
    <source>
        <dbReference type="RuleBase" id="RU003322"/>
    </source>
</evidence>
<keyword evidence="3 5" id="KW-0067">ATP-binding</keyword>
<dbReference type="CDD" id="cd24029">
    <property type="entry name" value="ASKHA_NBD_HSP70_DnaK_HscA_HscC"/>
    <property type="match status" value="1"/>
</dbReference>
<accession>A0A3E0KUA9</accession>
<dbReference type="Gene3D" id="3.90.640.10">
    <property type="entry name" value="Actin, Chain A, domain 4"/>
    <property type="match status" value="1"/>
</dbReference>
<reference evidence="7 8" key="1">
    <citation type="submission" date="2017-10" db="EMBL/GenBank/DDBJ databases">
        <title>A large-scale comparative metagenomic study reveals the eutrophication-driven functional interactions in six Microcystis-epibionts communities.</title>
        <authorList>
            <person name="Li Q."/>
            <person name="Lin F."/>
        </authorList>
    </citation>
    <scope>NUCLEOTIDE SEQUENCE [LARGE SCALE GENOMIC DNA]</scope>
    <source>
        <strain evidence="7">TF09</strain>
    </source>
</reference>
<protein>
    <recommendedName>
        <fullName evidence="9">Hsp70 family protein</fullName>
    </recommendedName>
</protein>
<name>A0A3E0KUA9_9CHRO</name>
<evidence type="ECO:0000313" key="8">
    <source>
        <dbReference type="Proteomes" id="UP000256873"/>
    </source>
</evidence>
<feature type="coiled-coil region" evidence="6">
    <location>
        <begin position="354"/>
        <end position="438"/>
    </location>
</feature>
<proteinExistence type="inferred from homology"/>
<keyword evidence="2 5" id="KW-0547">Nucleotide-binding</keyword>
<evidence type="ECO:0000256" key="3">
    <source>
        <dbReference type="ARBA" id="ARBA00022840"/>
    </source>
</evidence>
<comment type="similarity">
    <text evidence="1 5">Belongs to the heat shock protein 70 family.</text>
</comment>
<evidence type="ECO:0000256" key="1">
    <source>
        <dbReference type="ARBA" id="ARBA00007381"/>
    </source>
</evidence>
<dbReference type="Pfam" id="PF00012">
    <property type="entry name" value="HSP70"/>
    <property type="match status" value="2"/>
</dbReference>
<organism evidence="7 8">
    <name type="scientific">Microcystis flos-aquae TF09</name>
    <dbReference type="NCBI Taxonomy" id="2060473"/>
    <lineage>
        <taxon>Bacteria</taxon>
        <taxon>Bacillati</taxon>
        <taxon>Cyanobacteriota</taxon>
        <taxon>Cyanophyceae</taxon>
        <taxon>Oscillatoriophycideae</taxon>
        <taxon>Chroococcales</taxon>
        <taxon>Microcystaceae</taxon>
        <taxon>Microcystis</taxon>
    </lineage>
</organism>
<dbReference type="GO" id="GO:0005524">
    <property type="term" value="F:ATP binding"/>
    <property type="evidence" value="ECO:0007669"/>
    <property type="project" value="UniProtKB-KW"/>
</dbReference>